<keyword evidence="3" id="KW-1185">Reference proteome</keyword>
<evidence type="ECO:0000313" key="2">
    <source>
        <dbReference type="EMBL" id="CAG8958954.1"/>
    </source>
</evidence>
<dbReference type="InterPro" id="IPR052895">
    <property type="entry name" value="HetReg/Transcr_Mod"/>
</dbReference>
<gene>
    <name evidence="2" type="ORF">HYFRA_00012951</name>
</gene>
<dbReference type="PANTHER" id="PTHR24148:SF64">
    <property type="entry name" value="HETEROKARYON INCOMPATIBILITY DOMAIN-CONTAINING PROTEIN"/>
    <property type="match status" value="1"/>
</dbReference>
<comment type="caution">
    <text evidence="2">The sequence shown here is derived from an EMBL/GenBank/DDBJ whole genome shotgun (WGS) entry which is preliminary data.</text>
</comment>
<protein>
    <recommendedName>
        <fullName evidence="1">Heterokaryon incompatibility domain-containing protein</fullName>
    </recommendedName>
</protein>
<dbReference type="Pfam" id="PF06985">
    <property type="entry name" value="HET"/>
    <property type="match status" value="1"/>
</dbReference>
<dbReference type="InterPro" id="IPR010730">
    <property type="entry name" value="HET"/>
</dbReference>
<sequence length="619" mass="70785">MASKRKAVEEVATMERLSIPCWENASLPAHIGKQSLEQYHYQKLNGENELRLLCVRQSADSCSFEIVHHTLSEFMEYEAISYVWGNPERTHTLLLAGDVTIPVTGSLFTALPYLAARSRTGYLWIDQICINQKDVGERNAEVPKMGTIYKRATRVIAWLGEDDSETRLIQEIIQTAGEVPKKPGTSQYYKRLDTEVVEHVASLFSVQPDQNFYLHAFSHFLDNPWFRRTWCFQEAILGKSLSLLVGKFELRDGLEPLFVAIIVLKSRSDKAEEYRQICFNKAILPLDSMFFERRRIHLQNHHTPFHVLLSDMGGYCEATDPRDTVYGFLGLQLNPNIKLEANYSLSVEETFIETSRAIITGTRSLDIFNATRMSRSSKYELPSWVPDWSSAGRATSIVTAWDHRKSNPFKASAGRHYNSPESREHSLALSVRGRSIACLTYLAPLQESSEEMSHFEQVKRHFPLNTYVEQMQRDFPLLAEVTRERLLKVILADCVADTERVRSNIKDLLHSYDILCSDEVRSKLPRSTFDAYVMDLFEFSHPARTRRIFCTKDGKLGLGPRNSEIYDQIAIIHGSRMPLVLRSTGTGEHWLVGTCYLEGVMNGEACTWPEDEADEFILV</sequence>
<feature type="domain" description="Heterokaryon incompatibility" evidence="1">
    <location>
        <begin position="77"/>
        <end position="234"/>
    </location>
</feature>
<dbReference type="PANTHER" id="PTHR24148">
    <property type="entry name" value="ANKYRIN REPEAT DOMAIN-CONTAINING PROTEIN 39 HOMOLOG-RELATED"/>
    <property type="match status" value="1"/>
</dbReference>
<accession>A0A9N9PLX2</accession>
<proteinExistence type="predicted"/>
<evidence type="ECO:0000313" key="3">
    <source>
        <dbReference type="Proteomes" id="UP000696280"/>
    </source>
</evidence>
<dbReference type="OrthoDB" id="2157530at2759"/>
<reference evidence="2" key="1">
    <citation type="submission" date="2021-07" db="EMBL/GenBank/DDBJ databases">
        <authorList>
            <person name="Durling M."/>
        </authorList>
    </citation>
    <scope>NUCLEOTIDE SEQUENCE</scope>
</reference>
<dbReference type="Pfam" id="PF26639">
    <property type="entry name" value="Het-6_barrel"/>
    <property type="match status" value="1"/>
</dbReference>
<organism evidence="2 3">
    <name type="scientific">Hymenoscyphus fraxineus</name>
    <dbReference type="NCBI Taxonomy" id="746836"/>
    <lineage>
        <taxon>Eukaryota</taxon>
        <taxon>Fungi</taxon>
        <taxon>Dikarya</taxon>
        <taxon>Ascomycota</taxon>
        <taxon>Pezizomycotina</taxon>
        <taxon>Leotiomycetes</taxon>
        <taxon>Helotiales</taxon>
        <taxon>Helotiaceae</taxon>
        <taxon>Hymenoscyphus</taxon>
    </lineage>
</organism>
<dbReference type="Proteomes" id="UP000696280">
    <property type="component" value="Unassembled WGS sequence"/>
</dbReference>
<evidence type="ECO:0000259" key="1">
    <source>
        <dbReference type="Pfam" id="PF06985"/>
    </source>
</evidence>
<dbReference type="AlphaFoldDB" id="A0A9N9PLX2"/>
<dbReference type="EMBL" id="CAJVRL010000086">
    <property type="protein sequence ID" value="CAG8958954.1"/>
    <property type="molecule type" value="Genomic_DNA"/>
</dbReference>
<name>A0A9N9PLX2_9HELO</name>